<comment type="subcellular location">
    <subcellularLocation>
        <location evidence="1">Endomembrane system</location>
        <topology evidence="1">Multi-pass membrane protein</topology>
    </subcellularLocation>
</comment>
<feature type="binding site" evidence="9">
    <location>
        <position position="141"/>
    </location>
    <ligand>
        <name>UDP-alpha-D-glucose</name>
        <dbReference type="ChEBI" id="CHEBI:58885"/>
    </ligand>
</feature>
<feature type="transmembrane region" description="Helical" evidence="11">
    <location>
        <begin position="1224"/>
        <end position="1243"/>
    </location>
</feature>
<feature type="transmembrane region" description="Helical" evidence="11">
    <location>
        <begin position="1158"/>
        <end position="1179"/>
    </location>
</feature>
<feature type="transmembrane region" description="Helical" evidence="11">
    <location>
        <begin position="55"/>
        <end position="74"/>
    </location>
</feature>
<evidence type="ECO:0000256" key="5">
    <source>
        <dbReference type="ARBA" id="ARBA00022989"/>
    </source>
</evidence>
<name>A0A4U5Q5A2_POPAL</name>
<dbReference type="FunFam" id="3.90.550.10:FF:000194">
    <property type="entry name" value="Cellulose synthase-like protein G2 isoform A"/>
    <property type="match status" value="1"/>
</dbReference>
<dbReference type="PANTHER" id="PTHR13301">
    <property type="entry name" value="X-BOX TRANSCRIPTION FACTOR-RELATED"/>
    <property type="match status" value="1"/>
</dbReference>
<feature type="transmembrane region" description="Helical" evidence="11">
    <location>
        <begin position="1029"/>
        <end position="1049"/>
    </location>
</feature>
<keyword evidence="6 11" id="KW-0472">Membrane</keyword>
<protein>
    <submittedName>
        <fullName evidence="12">Cellulose synthase-like protein G2</fullName>
    </submittedName>
</protein>
<dbReference type="EMBL" id="RCHU01000503">
    <property type="protein sequence ID" value="TKS03767.1"/>
    <property type="molecule type" value="Genomic_DNA"/>
</dbReference>
<reference evidence="12" key="1">
    <citation type="submission" date="2018-10" db="EMBL/GenBank/DDBJ databases">
        <title>Population genomic analysis revealed the cold adaptation of white poplar.</title>
        <authorList>
            <person name="Liu Y.-J."/>
        </authorList>
    </citation>
    <scope>NUCLEOTIDE SEQUENCE [LARGE SCALE GENOMIC DNA]</scope>
    <source>
        <strain evidence="12">PAL-ZL1</strain>
    </source>
</reference>
<dbReference type="GO" id="GO:0071555">
    <property type="term" value="P:cell wall organization"/>
    <property type="evidence" value="ECO:0007669"/>
    <property type="project" value="UniProtKB-KW"/>
</dbReference>
<feature type="active site" evidence="8">
    <location>
        <position position="458"/>
    </location>
</feature>
<dbReference type="AlphaFoldDB" id="A0A4U5Q5A2"/>
<keyword evidence="3" id="KW-0808">Transferase</keyword>
<feature type="binding site" evidence="9">
    <location>
        <position position="112"/>
    </location>
    <ligand>
        <name>UDP-alpha-D-glucose</name>
        <dbReference type="ChEBI" id="CHEBI:58885"/>
    </ligand>
</feature>
<evidence type="ECO:0000256" key="6">
    <source>
        <dbReference type="ARBA" id="ARBA00023136"/>
    </source>
</evidence>
<dbReference type="InterPro" id="IPR029044">
    <property type="entry name" value="Nucleotide-diphossugar_trans"/>
</dbReference>
<dbReference type="GO" id="GO:0012505">
    <property type="term" value="C:endomembrane system"/>
    <property type="evidence" value="ECO:0007669"/>
    <property type="project" value="UniProtKB-SubCell"/>
</dbReference>
<evidence type="ECO:0000256" key="1">
    <source>
        <dbReference type="ARBA" id="ARBA00004127"/>
    </source>
</evidence>
<evidence type="ECO:0000256" key="10">
    <source>
        <dbReference type="PIRSR" id="PIRSR605150-3"/>
    </source>
</evidence>
<feature type="transmembrane region" description="Helical" evidence="11">
    <location>
        <begin position="24"/>
        <end position="43"/>
    </location>
</feature>
<feature type="binding site" evidence="10">
    <location>
        <position position="276"/>
    </location>
    <ligand>
        <name>Mn(2+)</name>
        <dbReference type="ChEBI" id="CHEBI:29035"/>
    </ligand>
</feature>
<evidence type="ECO:0000256" key="7">
    <source>
        <dbReference type="ARBA" id="ARBA00023316"/>
    </source>
</evidence>
<feature type="transmembrane region" description="Helical" evidence="11">
    <location>
        <begin position="568"/>
        <end position="586"/>
    </location>
</feature>
<dbReference type="SUPFAM" id="SSF53448">
    <property type="entry name" value="Nucleotide-diphospho-sugar transferases"/>
    <property type="match status" value="2"/>
</dbReference>
<dbReference type="Gene3D" id="3.90.550.10">
    <property type="entry name" value="Spore Coat Polysaccharide Biosynthesis Protein SpsA, Chain A"/>
    <property type="match status" value="3"/>
</dbReference>
<dbReference type="FunFam" id="3.90.550.10:FF:000216">
    <property type="entry name" value="Cellulose synthase-like protein G2"/>
    <property type="match status" value="1"/>
</dbReference>
<evidence type="ECO:0000256" key="2">
    <source>
        <dbReference type="ARBA" id="ARBA00022676"/>
    </source>
</evidence>
<accession>A0A4U5Q5A2</accession>
<feature type="transmembrane region" description="Helical" evidence="11">
    <location>
        <begin position="535"/>
        <end position="556"/>
    </location>
</feature>
<keyword evidence="5 11" id="KW-1133">Transmembrane helix</keyword>
<dbReference type="GO" id="GO:0016020">
    <property type="term" value="C:membrane"/>
    <property type="evidence" value="ECO:0007669"/>
    <property type="project" value="InterPro"/>
</dbReference>
<keyword evidence="4 11" id="KW-0812">Transmembrane</keyword>
<feature type="binding site" evidence="10">
    <location>
        <position position="300"/>
    </location>
    <ligand>
        <name>Mn(2+)</name>
        <dbReference type="ChEBI" id="CHEBI:29035"/>
    </ligand>
</feature>
<evidence type="ECO:0000313" key="12">
    <source>
        <dbReference type="EMBL" id="TKS03767.1"/>
    </source>
</evidence>
<evidence type="ECO:0000256" key="9">
    <source>
        <dbReference type="PIRSR" id="PIRSR605150-2"/>
    </source>
</evidence>
<evidence type="ECO:0000256" key="4">
    <source>
        <dbReference type="ARBA" id="ARBA00022692"/>
    </source>
</evidence>
<comment type="caution">
    <text evidence="12">The sequence shown here is derived from an EMBL/GenBank/DDBJ whole genome shotgun (WGS) entry which is preliminary data.</text>
</comment>
<feature type="transmembrane region" description="Helical" evidence="11">
    <location>
        <begin position="1061"/>
        <end position="1081"/>
    </location>
</feature>
<organism evidence="12">
    <name type="scientific">Populus alba</name>
    <name type="common">White poplar</name>
    <dbReference type="NCBI Taxonomy" id="43335"/>
    <lineage>
        <taxon>Eukaryota</taxon>
        <taxon>Viridiplantae</taxon>
        <taxon>Streptophyta</taxon>
        <taxon>Embryophyta</taxon>
        <taxon>Tracheophyta</taxon>
        <taxon>Spermatophyta</taxon>
        <taxon>Magnoliopsida</taxon>
        <taxon>eudicotyledons</taxon>
        <taxon>Gunneridae</taxon>
        <taxon>Pentapetalae</taxon>
        <taxon>rosids</taxon>
        <taxon>fabids</taxon>
        <taxon>Malpighiales</taxon>
        <taxon>Salicaceae</taxon>
        <taxon>Saliceae</taxon>
        <taxon>Populus</taxon>
    </lineage>
</organism>
<keyword evidence="2" id="KW-0328">Glycosyltransferase</keyword>
<dbReference type="STRING" id="43335.A0A4U5Q5A2"/>
<evidence type="ECO:0000256" key="8">
    <source>
        <dbReference type="PIRSR" id="PIRSR605150-1"/>
    </source>
</evidence>
<dbReference type="GO" id="GO:0030244">
    <property type="term" value="P:cellulose biosynthetic process"/>
    <property type="evidence" value="ECO:0007669"/>
    <property type="project" value="InterPro"/>
</dbReference>
<evidence type="ECO:0000256" key="11">
    <source>
        <dbReference type="SAM" id="Phobius"/>
    </source>
</evidence>
<feature type="binding site" evidence="9">
    <location>
        <position position="111"/>
    </location>
    <ligand>
        <name>UDP-alpha-D-glucose</name>
        <dbReference type="ChEBI" id="CHEBI:58885"/>
    </ligand>
</feature>
<feature type="transmembrane region" description="Helical" evidence="11">
    <location>
        <begin position="1191"/>
        <end position="1212"/>
    </location>
</feature>
<dbReference type="GO" id="GO:0016760">
    <property type="term" value="F:cellulose synthase (UDP-forming) activity"/>
    <property type="evidence" value="ECO:0007669"/>
    <property type="project" value="InterPro"/>
</dbReference>
<keyword evidence="7" id="KW-0961">Cell wall biogenesis/degradation</keyword>
<feature type="active site" evidence="8">
    <location>
        <position position="141"/>
    </location>
</feature>
<evidence type="ECO:0000256" key="3">
    <source>
        <dbReference type="ARBA" id="ARBA00022679"/>
    </source>
</evidence>
<gene>
    <name evidence="12" type="ORF">D5086_0000150700</name>
</gene>
<feature type="transmembrane region" description="Helical" evidence="11">
    <location>
        <begin position="660"/>
        <end position="684"/>
    </location>
</feature>
<proteinExistence type="predicted"/>
<sequence length="1245" mass="141173">MEISPPLHLCHVSKTSIFINRLHGLLHSIAIAFLIYYRAFFLFQEPQTKATVPMLLWLLVFVAELLLSFIWLIGQAYGWHPVSRTVFPERLPEDDKLPAIDVFICTVDPDKEPTLEVMNTVLSAMALDYPAEKLNLYLSDDGGAAVTLHGMKEAWRFAKSWLPFCKKYGIKTRCPKAYFSATSKDDDSFGSSNEFMADRQIIQEKYEDFKERVMRFREDFVLEETKSDITGRDHPALVEVIQDNSNEEAPKDEANKMPLLVYVSREKRPSHPHHFKAGALNVLLRVSGVISNSPHILVLDCDMYCNDPTSARQAMCFFFDPNISSSLAFVQFPQRFHNISKHDIYDSQLRSTFGILWQGLDGLKGPVLSGTGFYIKRNSLYGDSMLKGCNLPELRDTFGLSNEFVNSIRQNYKAKPMSYGSVSSMLLHEIRILASCDYPRHTKWGEEVGFLYHSVAEDFFTGFILHCKGWLSVYLNPSRPQFLGTSITNLNDLLIQGTRWSSGVVEVGLSKFCPLVYGTLRMSFLESLCYAEISLFPLFYCLPLWCFATIPQLCLLNGIPLYPKVSSSFFIVFSFIFLSAVSKHLYEVLKSGGSINTLVYEQRLWMMKSVSTHTYGSLDAVMKRIGVKEASFLPTNKAADEEKFKLYQMGKFDFKTSSMLLVPMVTVIILNMASFVLGVIRIIIAGNWDNNYSGPLHSLEYEEEKEKIKGKYELFKERVNKAGEIIGSEEATSSKDHPPVIEVIDDGPENEAGIRQAKMPLLVYVSREKRPSHSHHFKAGALNVLLRVSGIITNSPYILVLDCDMYCNDPTSARQAMCFHLDPAISPSLAFIQFPQKFHNINKNDIYDGQLRKIFVIRWPGIDGLQGPVLSGTGFYMKREALYGNLSEKDVMRLKQSFGHSNEFIMSIHKIYQYSSIKNTESSSKLQQEAQFLSSCTYEKNTLWGEQMGFLYHSVVEDYFTGFILHCKGKTSVFCNPSKPAFLGSSTTNLNDLLVQGTRWNSGLFEVTLSKFCPFIYGLSRMPLLQTMCYGYLALQPLYFLPLWCLATLPQLCLLNGIPIYPQVSSSWFMVFSFIFLASLLKHLEEILSTGASIQTLLNEQRVWMMKSVTAYTFGSLDAIMKCFGMREASFLPTNKVADDEQVALYQMGKLNFQASTMILTPIITLIILNMVSFIGGVARMFIAGSWNETFGQVFLSLYILMVNYPVIEGMLLRKDKGRVPTPVTLLSLVITIFLLCLGHMTLRW</sequence>
<dbReference type="Pfam" id="PF03552">
    <property type="entry name" value="Cellulose_synt"/>
    <property type="match status" value="4"/>
</dbReference>
<dbReference type="InterPro" id="IPR005150">
    <property type="entry name" value="Cellulose_synth"/>
</dbReference>